<proteinExistence type="predicted"/>
<feature type="transmembrane region" description="Helical" evidence="2">
    <location>
        <begin position="7"/>
        <end position="33"/>
    </location>
</feature>
<keyword evidence="2" id="KW-0812">Transmembrane</keyword>
<dbReference type="RefSeq" id="WP_332865914.1">
    <property type="nucleotide sequence ID" value="NZ_JBAFSM010000028.1"/>
</dbReference>
<dbReference type="InterPro" id="IPR003646">
    <property type="entry name" value="SH3-like_bac-type"/>
</dbReference>
<sequence length="235" mass="24862">MKRLSGLLQFLVGFVLGVSILVGGAAAVAYMFFSRLNSEPPKPVFTEEKKTEEKTEAKTETNPPAKSDLLATVPDKEPKAAESPAVTEAPSPKPVESSAIANAAEPKPAESPAVASVAEPKAAETKPAVTEAPSPKPKAVPSAKPPRPEPRTEAPAPKRSAKPETADRGYKARVTWQSGLSLRSEPTSQSARLGGLDYNTSVRIVGTSGDGQWQRVRLSDGREGWIKAGNITKED</sequence>
<feature type="domain" description="SH3b" evidence="3">
    <location>
        <begin position="169"/>
        <end position="235"/>
    </location>
</feature>
<comment type="caution">
    <text evidence="4">The sequence shown here is derived from an EMBL/GenBank/DDBJ whole genome shotgun (WGS) entry which is preliminary data.</text>
</comment>
<name>A0AAW9QMW9_9CHRO</name>
<evidence type="ECO:0000313" key="4">
    <source>
        <dbReference type="EMBL" id="MEG3438433.1"/>
    </source>
</evidence>
<feature type="compositionally biased region" description="Basic and acidic residues" evidence="1">
    <location>
        <begin position="161"/>
        <end position="170"/>
    </location>
</feature>
<keyword evidence="2" id="KW-1133">Transmembrane helix</keyword>
<dbReference type="PROSITE" id="PS51781">
    <property type="entry name" value="SH3B"/>
    <property type="match status" value="1"/>
</dbReference>
<dbReference type="EMBL" id="JBAFSM010000028">
    <property type="protein sequence ID" value="MEG3438433.1"/>
    <property type="molecule type" value="Genomic_DNA"/>
</dbReference>
<feature type="region of interest" description="Disordered" evidence="1">
    <location>
        <begin position="39"/>
        <end position="194"/>
    </location>
</feature>
<dbReference type="AlphaFoldDB" id="A0AAW9QMW9"/>
<evidence type="ECO:0000256" key="2">
    <source>
        <dbReference type="SAM" id="Phobius"/>
    </source>
</evidence>
<feature type="compositionally biased region" description="Basic and acidic residues" evidence="1">
    <location>
        <begin position="45"/>
        <end position="59"/>
    </location>
</feature>
<protein>
    <submittedName>
        <fullName evidence="4">SH3 domain-containing protein</fullName>
    </submittedName>
</protein>
<evidence type="ECO:0000256" key="1">
    <source>
        <dbReference type="SAM" id="MobiDB-lite"/>
    </source>
</evidence>
<accession>A0AAW9QMW9</accession>
<keyword evidence="2" id="KW-0472">Membrane</keyword>
<feature type="compositionally biased region" description="Polar residues" evidence="1">
    <location>
        <begin position="175"/>
        <end position="191"/>
    </location>
</feature>
<keyword evidence="5" id="KW-1185">Reference proteome</keyword>
<dbReference type="SMART" id="SM00287">
    <property type="entry name" value="SH3b"/>
    <property type="match status" value="1"/>
</dbReference>
<dbReference type="Pfam" id="PF08239">
    <property type="entry name" value="SH3_3"/>
    <property type="match status" value="1"/>
</dbReference>
<reference evidence="4 5" key="1">
    <citation type="submission" date="2024-01" db="EMBL/GenBank/DDBJ databases">
        <title>Genomic insights into the taxonomy and metabolism of the cyanobacterium Pannus brasiliensis CCIBt3594.</title>
        <authorList>
            <person name="Machado M."/>
            <person name="Botero N.B."/>
            <person name="Andreote A.P.D."/>
            <person name="Feitosa A.M.T."/>
            <person name="Popin R."/>
            <person name="Sivonen K."/>
            <person name="Fiore M.F."/>
        </authorList>
    </citation>
    <scope>NUCLEOTIDE SEQUENCE [LARGE SCALE GENOMIC DNA]</scope>
    <source>
        <strain evidence="4 5">CCIBt3594</strain>
    </source>
</reference>
<evidence type="ECO:0000259" key="3">
    <source>
        <dbReference type="PROSITE" id="PS51781"/>
    </source>
</evidence>
<dbReference type="Proteomes" id="UP001328733">
    <property type="component" value="Unassembled WGS sequence"/>
</dbReference>
<gene>
    <name evidence="4" type="ORF">V0288_14980</name>
</gene>
<organism evidence="4 5">
    <name type="scientific">Pannus brasiliensis CCIBt3594</name>
    <dbReference type="NCBI Taxonomy" id="1427578"/>
    <lineage>
        <taxon>Bacteria</taxon>
        <taxon>Bacillati</taxon>
        <taxon>Cyanobacteriota</taxon>
        <taxon>Cyanophyceae</taxon>
        <taxon>Oscillatoriophycideae</taxon>
        <taxon>Chroococcales</taxon>
        <taxon>Microcystaceae</taxon>
        <taxon>Pannus</taxon>
    </lineage>
</organism>
<dbReference type="Gene3D" id="2.30.30.40">
    <property type="entry name" value="SH3 Domains"/>
    <property type="match status" value="1"/>
</dbReference>
<evidence type="ECO:0000313" key="5">
    <source>
        <dbReference type="Proteomes" id="UP001328733"/>
    </source>
</evidence>